<evidence type="ECO:0000313" key="4">
    <source>
        <dbReference type="EMBL" id="MDA2808604.1"/>
    </source>
</evidence>
<feature type="transmembrane region" description="Helical" evidence="2">
    <location>
        <begin position="88"/>
        <end position="107"/>
    </location>
</feature>
<proteinExistence type="inferred from homology"/>
<accession>A0ABT4TV72</accession>
<sequence length="273" mass="27334">MPTPLDIALAVVLALVGAAVGAASGRLVRLFTPHDPEPDDESGPPPPTCPHCDAAVPFLRALPVPAVRGFALRGACPGCGRALPGSPLVAWGTAVLFGAVGLAAGAAEGRTAPVGVAAMLFLAAVGMVLAVVDARVKRLPDVLVLRSYPLAAALVAAAALTSGPDWGGLAGAAAGAAGLFAFYFVLWFIHPAGMGWGDVKLSGLLGLYLGWQAGFGGVVSGTLLAFLLSALVGVVLILLRRATRKTEMPLGPFMIGGALAVVLLGDPLAVLTV</sequence>
<keyword evidence="5" id="KW-1185">Reference proteome</keyword>
<dbReference type="PANTHER" id="PTHR30487">
    <property type="entry name" value="TYPE 4 PREPILIN-LIKE PROTEINS LEADER PEPTIDE-PROCESSING ENZYME"/>
    <property type="match status" value="1"/>
</dbReference>
<dbReference type="InterPro" id="IPR050882">
    <property type="entry name" value="Prepilin_peptidase/N-MTase"/>
</dbReference>
<gene>
    <name evidence="4" type="ORF">O4U47_29130</name>
</gene>
<dbReference type="PANTHER" id="PTHR30487:SF0">
    <property type="entry name" value="PREPILIN LEADER PEPTIDASE_N-METHYLTRANSFERASE-RELATED"/>
    <property type="match status" value="1"/>
</dbReference>
<dbReference type="Proteomes" id="UP001165685">
    <property type="component" value="Unassembled WGS sequence"/>
</dbReference>
<name>A0ABT4TV72_9ACTN</name>
<reference evidence="4" key="1">
    <citation type="submission" date="2023-01" db="EMBL/GenBank/DDBJ databases">
        <title>Draft genome sequence of Nocardiopsis sp. LSu2-4 isolated from halophytes.</title>
        <authorList>
            <person name="Duangmal K."/>
            <person name="Chantavorakit T."/>
        </authorList>
    </citation>
    <scope>NUCLEOTIDE SEQUENCE</scope>
    <source>
        <strain evidence="4">LSu2-4</strain>
    </source>
</reference>
<dbReference type="Pfam" id="PF01478">
    <property type="entry name" value="Peptidase_A24"/>
    <property type="match status" value="1"/>
</dbReference>
<evidence type="ECO:0000256" key="2">
    <source>
        <dbReference type="SAM" id="Phobius"/>
    </source>
</evidence>
<feature type="domain" description="Prepilin type IV endopeptidase peptidase" evidence="3">
    <location>
        <begin position="120"/>
        <end position="237"/>
    </location>
</feature>
<evidence type="ECO:0000313" key="5">
    <source>
        <dbReference type="Proteomes" id="UP001165685"/>
    </source>
</evidence>
<feature type="transmembrane region" description="Helical" evidence="2">
    <location>
        <begin position="169"/>
        <end position="189"/>
    </location>
</feature>
<keyword evidence="2" id="KW-0472">Membrane</keyword>
<evidence type="ECO:0000259" key="3">
    <source>
        <dbReference type="Pfam" id="PF01478"/>
    </source>
</evidence>
<feature type="transmembrane region" description="Helical" evidence="2">
    <location>
        <begin position="114"/>
        <end position="132"/>
    </location>
</feature>
<comment type="similarity">
    <text evidence="1">Belongs to the peptidase A24 family.</text>
</comment>
<feature type="transmembrane region" description="Helical" evidence="2">
    <location>
        <begin position="209"/>
        <end position="238"/>
    </location>
</feature>
<evidence type="ECO:0000256" key="1">
    <source>
        <dbReference type="ARBA" id="ARBA00005801"/>
    </source>
</evidence>
<dbReference type="InterPro" id="IPR000045">
    <property type="entry name" value="Prepilin_IV_endopep_pep"/>
</dbReference>
<dbReference type="EMBL" id="JAQFWP010000093">
    <property type="protein sequence ID" value="MDA2808604.1"/>
    <property type="molecule type" value="Genomic_DNA"/>
</dbReference>
<comment type="caution">
    <text evidence="4">The sequence shown here is derived from an EMBL/GenBank/DDBJ whole genome shotgun (WGS) entry which is preliminary data.</text>
</comment>
<feature type="transmembrane region" description="Helical" evidence="2">
    <location>
        <begin position="250"/>
        <end position="271"/>
    </location>
</feature>
<feature type="transmembrane region" description="Helical" evidence="2">
    <location>
        <begin position="144"/>
        <end position="162"/>
    </location>
</feature>
<keyword evidence="2" id="KW-1133">Transmembrane helix</keyword>
<dbReference type="Gene3D" id="1.20.120.1220">
    <property type="match status" value="1"/>
</dbReference>
<dbReference type="RefSeq" id="WP_270681191.1">
    <property type="nucleotide sequence ID" value="NZ_JAQFWP010000093.1"/>
</dbReference>
<keyword evidence="2" id="KW-0812">Transmembrane</keyword>
<organism evidence="4 5">
    <name type="scientific">Nocardiopsis suaedae</name>
    <dbReference type="NCBI Taxonomy" id="3018444"/>
    <lineage>
        <taxon>Bacteria</taxon>
        <taxon>Bacillati</taxon>
        <taxon>Actinomycetota</taxon>
        <taxon>Actinomycetes</taxon>
        <taxon>Streptosporangiales</taxon>
        <taxon>Nocardiopsidaceae</taxon>
        <taxon>Nocardiopsis</taxon>
    </lineage>
</organism>
<protein>
    <submittedName>
        <fullName evidence="4">A24 family peptidase</fullName>
    </submittedName>
</protein>